<evidence type="ECO:0000256" key="5">
    <source>
        <dbReference type="ARBA" id="ARBA00023136"/>
    </source>
</evidence>
<feature type="transmembrane region" description="Helical" evidence="6">
    <location>
        <begin position="6"/>
        <end position="22"/>
    </location>
</feature>
<evidence type="ECO:0000256" key="2">
    <source>
        <dbReference type="ARBA" id="ARBA00008333"/>
    </source>
</evidence>
<feature type="transmembrane region" description="Helical" evidence="6">
    <location>
        <begin position="98"/>
        <end position="117"/>
    </location>
</feature>
<dbReference type="GO" id="GO:0015093">
    <property type="term" value="F:ferrous iron transmembrane transporter activity"/>
    <property type="evidence" value="ECO:0007669"/>
    <property type="project" value="TreeGrafter"/>
</dbReference>
<feature type="transmembrane region" description="Helical" evidence="6">
    <location>
        <begin position="34"/>
        <end position="53"/>
    </location>
</feature>
<dbReference type="PANTHER" id="PTHR31632">
    <property type="entry name" value="IRON TRANSPORTER FTH1"/>
    <property type="match status" value="1"/>
</dbReference>
<keyword evidence="5 6" id="KW-0472">Membrane</keyword>
<dbReference type="PANTHER" id="PTHR31632:SF2">
    <property type="entry name" value="PLASMA MEMBRANE IRON PERMEASE"/>
    <property type="match status" value="1"/>
</dbReference>
<dbReference type="Pfam" id="PF03239">
    <property type="entry name" value="FTR1"/>
    <property type="match status" value="1"/>
</dbReference>
<comment type="similarity">
    <text evidence="2">Belongs to the oxidase-dependent Fe transporter (OFeT) (TC 9.A.10.1) family.</text>
</comment>
<organism evidence="7">
    <name type="scientific">freshwater metagenome</name>
    <dbReference type="NCBI Taxonomy" id="449393"/>
    <lineage>
        <taxon>unclassified sequences</taxon>
        <taxon>metagenomes</taxon>
        <taxon>ecological metagenomes</taxon>
    </lineage>
</organism>
<protein>
    <submittedName>
        <fullName evidence="7">Unannotated protein</fullName>
    </submittedName>
</protein>
<dbReference type="InterPro" id="IPR004923">
    <property type="entry name" value="FTR1/Fip1/EfeU"/>
</dbReference>
<gene>
    <name evidence="7" type="ORF">UFOPK2938_00309</name>
</gene>
<dbReference type="GO" id="GO:0033573">
    <property type="term" value="C:high-affinity iron permease complex"/>
    <property type="evidence" value="ECO:0007669"/>
    <property type="project" value="InterPro"/>
</dbReference>
<evidence type="ECO:0000313" key="7">
    <source>
        <dbReference type="EMBL" id="CAB4773949.1"/>
    </source>
</evidence>
<dbReference type="EMBL" id="CAEZZX010000040">
    <property type="protein sequence ID" value="CAB4773949.1"/>
    <property type="molecule type" value="Genomic_DNA"/>
</dbReference>
<evidence type="ECO:0000256" key="4">
    <source>
        <dbReference type="ARBA" id="ARBA00022989"/>
    </source>
</evidence>
<evidence type="ECO:0000256" key="6">
    <source>
        <dbReference type="SAM" id="Phobius"/>
    </source>
</evidence>
<dbReference type="AlphaFoldDB" id="A0A6J6VRL0"/>
<evidence type="ECO:0000256" key="1">
    <source>
        <dbReference type="ARBA" id="ARBA00004141"/>
    </source>
</evidence>
<proteinExistence type="inferred from homology"/>
<name>A0A6J6VRL0_9ZZZZ</name>
<sequence length="138" mass="14789">MGPAIGAVLGLGAAVVLGYLLFKRAVKLNLSTFFRWTGVLLIVVAAGVLTYAIHEFQELGWLPGEDNIAFDISSTIPPDSWYGSVLKGAINFTPAPSVLQVIAWFTYVIPITVFYFLPPKQSTSTSESAPQEQAPAAS</sequence>
<reference evidence="7" key="1">
    <citation type="submission" date="2020-05" db="EMBL/GenBank/DDBJ databases">
        <authorList>
            <person name="Chiriac C."/>
            <person name="Salcher M."/>
            <person name="Ghai R."/>
            <person name="Kavagutti S V."/>
        </authorList>
    </citation>
    <scope>NUCLEOTIDE SEQUENCE</scope>
</reference>
<accession>A0A6J6VRL0</accession>
<keyword evidence="4 6" id="KW-1133">Transmembrane helix</keyword>
<comment type="subcellular location">
    <subcellularLocation>
        <location evidence="1">Membrane</location>
        <topology evidence="1">Multi-pass membrane protein</topology>
    </subcellularLocation>
</comment>
<evidence type="ECO:0000256" key="3">
    <source>
        <dbReference type="ARBA" id="ARBA00022692"/>
    </source>
</evidence>
<keyword evidence="3 6" id="KW-0812">Transmembrane</keyword>